<dbReference type="AlphaFoldDB" id="A0AAD5RYJ4"/>
<protein>
    <submittedName>
        <fullName evidence="2">Uncharacterized protein</fullName>
    </submittedName>
</protein>
<feature type="region of interest" description="Disordered" evidence="1">
    <location>
        <begin position="218"/>
        <end position="237"/>
    </location>
</feature>
<sequence length="237" mass="26870">MPNLRVQHFTRVQPLPKWTYHEALNKTNTTLPATDFESDQTLSATVQVSPEPRDINFLALSLYRLFHDPPFQAPFIPQQRSHTNRLFAFEIPSIPSQGGHPFSPPTHARTLPGLQDQVVPVLHFLSVPNTASRPAYQPTPPTPHPRRELAGAVPGLVGVGEKDGNSWGTNVEFARYWRVNSGWVRTISRPVGQLWWFVVPRRWSPPFRMRTLRVLRDSPKQATRAHSIHPPVDTPPS</sequence>
<reference evidence="2" key="1">
    <citation type="submission" date="2022-07" db="EMBL/GenBank/DDBJ databases">
        <title>Draft genome sequence of Zalerion maritima ATCC 34329, a (micro)plastics degrading marine fungus.</title>
        <authorList>
            <person name="Paco A."/>
            <person name="Goncalves M.F.M."/>
            <person name="Rocha-Santos T.A.P."/>
            <person name="Alves A."/>
        </authorList>
    </citation>
    <scope>NUCLEOTIDE SEQUENCE</scope>
    <source>
        <strain evidence="2">ATCC 34329</strain>
    </source>
</reference>
<dbReference type="Proteomes" id="UP001201980">
    <property type="component" value="Unassembled WGS sequence"/>
</dbReference>
<evidence type="ECO:0000256" key="1">
    <source>
        <dbReference type="SAM" id="MobiDB-lite"/>
    </source>
</evidence>
<organism evidence="2 3">
    <name type="scientific">Zalerion maritima</name>
    <dbReference type="NCBI Taxonomy" id="339359"/>
    <lineage>
        <taxon>Eukaryota</taxon>
        <taxon>Fungi</taxon>
        <taxon>Dikarya</taxon>
        <taxon>Ascomycota</taxon>
        <taxon>Pezizomycotina</taxon>
        <taxon>Sordariomycetes</taxon>
        <taxon>Lulworthiomycetidae</taxon>
        <taxon>Lulworthiales</taxon>
        <taxon>Lulworthiaceae</taxon>
        <taxon>Zalerion</taxon>
    </lineage>
</organism>
<dbReference type="EMBL" id="JAKWBI020000124">
    <property type="protein sequence ID" value="KAJ2902105.1"/>
    <property type="molecule type" value="Genomic_DNA"/>
</dbReference>
<evidence type="ECO:0000313" key="3">
    <source>
        <dbReference type="Proteomes" id="UP001201980"/>
    </source>
</evidence>
<keyword evidence="3" id="KW-1185">Reference proteome</keyword>
<evidence type="ECO:0000313" key="2">
    <source>
        <dbReference type="EMBL" id="KAJ2902105.1"/>
    </source>
</evidence>
<proteinExistence type="predicted"/>
<comment type="caution">
    <text evidence="2">The sequence shown here is derived from an EMBL/GenBank/DDBJ whole genome shotgun (WGS) entry which is preliminary data.</text>
</comment>
<name>A0AAD5RYJ4_9PEZI</name>
<accession>A0AAD5RYJ4</accession>
<gene>
    <name evidence="2" type="ORF">MKZ38_001014</name>
</gene>